<accession>A0AAQ4EQ73</accession>
<evidence type="ECO:0000313" key="3">
    <source>
        <dbReference type="Proteomes" id="UP001321473"/>
    </source>
</evidence>
<comment type="caution">
    <text evidence="2">The sequence shown here is derived from an EMBL/GenBank/DDBJ whole genome shotgun (WGS) entry which is preliminary data.</text>
</comment>
<feature type="region of interest" description="Disordered" evidence="1">
    <location>
        <begin position="1"/>
        <end position="44"/>
    </location>
</feature>
<keyword evidence="3" id="KW-1185">Reference proteome</keyword>
<name>A0AAQ4EQ73_AMBAM</name>
<feature type="compositionally biased region" description="Polar residues" evidence="1">
    <location>
        <begin position="1"/>
        <end position="16"/>
    </location>
</feature>
<dbReference type="AlphaFoldDB" id="A0AAQ4EQ73"/>
<dbReference type="EMBL" id="JARKHS020012454">
    <property type="protein sequence ID" value="KAK8776889.1"/>
    <property type="molecule type" value="Genomic_DNA"/>
</dbReference>
<gene>
    <name evidence="2" type="ORF">V5799_029766</name>
</gene>
<protein>
    <submittedName>
        <fullName evidence="2">Uncharacterized protein</fullName>
    </submittedName>
</protein>
<reference evidence="2 3" key="1">
    <citation type="journal article" date="2023" name="Arcadia Sci">
        <title>De novo assembly of a long-read Amblyomma americanum tick genome.</title>
        <authorList>
            <person name="Chou S."/>
            <person name="Poskanzer K.E."/>
            <person name="Rollins M."/>
            <person name="Thuy-Boun P.S."/>
        </authorList>
    </citation>
    <scope>NUCLEOTIDE SEQUENCE [LARGE SCALE GENOMIC DNA]</scope>
    <source>
        <strain evidence="2">F_SG_1</strain>
        <tissue evidence="2">Salivary glands</tissue>
    </source>
</reference>
<organism evidence="2 3">
    <name type="scientific">Amblyomma americanum</name>
    <name type="common">Lone star tick</name>
    <dbReference type="NCBI Taxonomy" id="6943"/>
    <lineage>
        <taxon>Eukaryota</taxon>
        <taxon>Metazoa</taxon>
        <taxon>Ecdysozoa</taxon>
        <taxon>Arthropoda</taxon>
        <taxon>Chelicerata</taxon>
        <taxon>Arachnida</taxon>
        <taxon>Acari</taxon>
        <taxon>Parasitiformes</taxon>
        <taxon>Ixodida</taxon>
        <taxon>Ixodoidea</taxon>
        <taxon>Ixodidae</taxon>
        <taxon>Amblyomminae</taxon>
        <taxon>Amblyomma</taxon>
    </lineage>
</organism>
<sequence>MQMTSGRGTLHSTESTGAIGDVQNAILGSQREPAVQPHTTTRDIPKAEFQRQVLRQLHVNRLMLEQVLDLVTHMPTVRAADRSEAAPVLILKPFKELKNFMQFDKNLENVKEELVRFPNIT</sequence>
<evidence type="ECO:0000313" key="2">
    <source>
        <dbReference type="EMBL" id="KAK8776889.1"/>
    </source>
</evidence>
<evidence type="ECO:0000256" key="1">
    <source>
        <dbReference type="SAM" id="MobiDB-lite"/>
    </source>
</evidence>
<proteinExistence type="predicted"/>
<dbReference type="Proteomes" id="UP001321473">
    <property type="component" value="Unassembled WGS sequence"/>
</dbReference>